<comment type="similarity">
    <text evidence="1">Belongs to the eukaryotic initiation factor 4G family.</text>
</comment>
<evidence type="ECO:0000256" key="4">
    <source>
        <dbReference type="ARBA" id="ARBA00022845"/>
    </source>
</evidence>
<feature type="region of interest" description="Disordered" evidence="7">
    <location>
        <begin position="932"/>
        <end position="976"/>
    </location>
</feature>
<dbReference type="InterPro" id="IPR003891">
    <property type="entry name" value="Initiation_fac_eIF4g_MI"/>
</dbReference>
<dbReference type="FunFam" id="1.25.40.180:FF:000001">
    <property type="entry name" value="Eukaryotic translation initiation factor 4 gamma, 3, putative"/>
    <property type="match status" value="1"/>
</dbReference>
<keyword evidence="3" id="KW-0597">Phosphoprotein</keyword>
<feature type="region of interest" description="Disordered" evidence="7">
    <location>
        <begin position="1"/>
        <end position="86"/>
    </location>
</feature>
<dbReference type="InterPro" id="IPR016024">
    <property type="entry name" value="ARM-type_fold"/>
</dbReference>
<protein>
    <submittedName>
        <fullName evidence="10">Eukaryotic translation initiation factor 4 gamma, 1a</fullName>
    </submittedName>
</protein>
<dbReference type="FunFam" id="1.25.40.180:FF:000002">
    <property type="entry name" value="Eukaryotic translation initiation factor 4 gamma, 3, putative"/>
    <property type="match status" value="1"/>
</dbReference>
<dbReference type="Pfam" id="PF02847">
    <property type="entry name" value="MA3"/>
    <property type="match status" value="1"/>
</dbReference>
<evidence type="ECO:0000256" key="3">
    <source>
        <dbReference type="ARBA" id="ARBA00022553"/>
    </source>
</evidence>
<reference evidence="10" key="2">
    <citation type="submission" date="2025-09" db="UniProtKB">
        <authorList>
            <consortium name="Ensembl"/>
        </authorList>
    </citation>
    <scope>IDENTIFICATION</scope>
</reference>
<dbReference type="GO" id="GO:0003743">
    <property type="term" value="F:translation initiation factor activity"/>
    <property type="evidence" value="ECO:0007669"/>
    <property type="project" value="UniProtKB-KW"/>
</dbReference>
<dbReference type="Pfam" id="PF02020">
    <property type="entry name" value="W2"/>
    <property type="match status" value="1"/>
</dbReference>
<feature type="region of interest" description="Disordered" evidence="7">
    <location>
        <begin position="611"/>
        <end position="630"/>
    </location>
</feature>
<proteinExistence type="inferred from homology"/>
<dbReference type="PROSITE" id="PS51363">
    <property type="entry name" value="W2"/>
    <property type="match status" value="1"/>
</dbReference>
<feature type="compositionally biased region" description="Low complexity" evidence="7">
    <location>
        <begin position="615"/>
        <end position="627"/>
    </location>
</feature>
<evidence type="ECO:0000259" key="9">
    <source>
        <dbReference type="PROSITE" id="PS51366"/>
    </source>
</evidence>
<feature type="compositionally biased region" description="Gly residues" evidence="7">
    <location>
        <begin position="1008"/>
        <end position="1022"/>
    </location>
</feature>
<dbReference type="PANTHER" id="PTHR23253">
    <property type="entry name" value="EUKARYOTIC TRANSLATION INITIATION FACTOR 4 GAMMA"/>
    <property type="match status" value="1"/>
</dbReference>
<feature type="compositionally biased region" description="Polar residues" evidence="7">
    <location>
        <begin position="42"/>
        <end position="51"/>
    </location>
</feature>
<evidence type="ECO:0000256" key="7">
    <source>
        <dbReference type="SAM" id="MobiDB-lite"/>
    </source>
</evidence>
<feature type="compositionally biased region" description="Pro residues" evidence="7">
    <location>
        <begin position="149"/>
        <end position="160"/>
    </location>
</feature>
<evidence type="ECO:0000256" key="2">
    <source>
        <dbReference type="ARBA" id="ARBA00022540"/>
    </source>
</evidence>
<feature type="compositionally biased region" description="Pro residues" evidence="7">
    <location>
        <begin position="197"/>
        <end position="213"/>
    </location>
</feature>
<evidence type="ECO:0000256" key="5">
    <source>
        <dbReference type="ARBA" id="ARBA00022884"/>
    </source>
</evidence>
<feature type="domain" description="MI" evidence="9">
    <location>
        <begin position="1141"/>
        <end position="1263"/>
    </location>
</feature>
<dbReference type="SMART" id="SM00515">
    <property type="entry name" value="eIF5C"/>
    <property type="match status" value="1"/>
</dbReference>
<organism evidence="10 11">
    <name type="scientific">Cyprinodon variegatus</name>
    <name type="common">Sheepshead minnow</name>
    <dbReference type="NCBI Taxonomy" id="28743"/>
    <lineage>
        <taxon>Eukaryota</taxon>
        <taxon>Metazoa</taxon>
        <taxon>Chordata</taxon>
        <taxon>Craniata</taxon>
        <taxon>Vertebrata</taxon>
        <taxon>Euteleostomi</taxon>
        <taxon>Actinopterygii</taxon>
        <taxon>Neopterygii</taxon>
        <taxon>Teleostei</taxon>
        <taxon>Neoteleostei</taxon>
        <taxon>Acanthomorphata</taxon>
        <taxon>Ovalentaria</taxon>
        <taxon>Atherinomorphae</taxon>
        <taxon>Cyprinodontiformes</taxon>
        <taxon>Cyprinodontidae</taxon>
        <taxon>Cyprinodon</taxon>
    </lineage>
</organism>
<name>A0A3Q2CDR2_CYPVA</name>
<dbReference type="Pfam" id="PF02854">
    <property type="entry name" value="MIF4G"/>
    <property type="match status" value="1"/>
</dbReference>
<dbReference type="GO" id="GO:0016281">
    <property type="term" value="C:eukaryotic translation initiation factor 4F complex"/>
    <property type="evidence" value="ECO:0007669"/>
    <property type="project" value="TreeGrafter"/>
</dbReference>
<dbReference type="SUPFAM" id="SSF48371">
    <property type="entry name" value="ARM repeat"/>
    <property type="match status" value="3"/>
</dbReference>
<dbReference type="GeneTree" id="ENSGT00940000154648"/>
<feature type="compositionally biased region" description="Polar residues" evidence="7">
    <location>
        <begin position="1035"/>
        <end position="1055"/>
    </location>
</feature>
<feature type="compositionally biased region" description="Pro residues" evidence="7">
    <location>
        <begin position="350"/>
        <end position="361"/>
    </location>
</feature>
<feature type="region of interest" description="Disordered" evidence="7">
    <location>
        <begin position="995"/>
        <end position="1143"/>
    </location>
</feature>
<feature type="compositionally biased region" description="Polar residues" evidence="7">
    <location>
        <begin position="242"/>
        <end position="256"/>
    </location>
</feature>
<dbReference type="SMART" id="SM00544">
    <property type="entry name" value="MA3"/>
    <property type="match status" value="1"/>
</dbReference>
<reference evidence="10" key="1">
    <citation type="submission" date="2025-08" db="UniProtKB">
        <authorList>
            <consortium name="Ensembl"/>
        </authorList>
    </citation>
    <scope>IDENTIFICATION</scope>
</reference>
<dbReference type="GO" id="GO:0003729">
    <property type="term" value="F:mRNA binding"/>
    <property type="evidence" value="ECO:0007669"/>
    <property type="project" value="TreeGrafter"/>
</dbReference>
<keyword evidence="4" id="KW-0810">Translation regulation</keyword>
<keyword evidence="2" id="KW-0396">Initiation factor</keyword>
<evidence type="ECO:0000256" key="6">
    <source>
        <dbReference type="ARBA" id="ARBA00022917"/>
    </source>
</evidence>
<feature type="domain" description="W2" evidence="8">
    <location>
        <begin position="1336"/>
        <end position="1502"/>
    </location>
</feature>
<keyword evidence="5" id="KW-0694">RNA-binding</keyword>
<evidence type="ECO:0000256" key="1">
    <source>
        <dbReference type="ARBA" id="ARBA00005775"/>
    </source>
</evidence>
<feature type="compositionally biased region" description="Basic and acidic residues" evidence="7">
    <location>
        <begin position="1056"/>
        <end position="1114"/>
    </location>
</feature>
<feature type="compositionally biased region" description="Pro residues" evidence="7">
    <location>
        <begin position="1"/>
        <end position="20"/>
    </location>
</feature>
<keyword evidence="6" id="KW-0648">Protein biosynthesis</keyword>
<dbReference type="SMART" id="SM00543">
    <property type="entry name" value="MIF4G"/>
    <property type="match status" value="1"/>
</dbReference>
<feature type="region of interest" description="Disordered" evidence="7">
    <location>
        <begin position="302"/>
        <end position="547"/>
    </location>
</feature>
<dbReference type="InterPro" id="IPR003890">
    <property type="entry name" value="MIF4G-like_typ-3"/>
</dbReference>
<dbReference type="InterPro" id="IPR003307">
    <property type="entry name" value="W2_domain"/>
</dbReference>
<dbReference type="GO" id="GO:0006417">
    <property type="term" value="P:regulation of translation"/>
    <property type="evidence" value="ECO:0007669"/>
    <property type="project" value="UniProtKB-KW"/>
</dbReference>
<dbReference type="PANTHER" id="PTHR23253:SF10">
    <property type="entry name" value="EUKARYOTIC TRANSLATION INITIATION FACTOR 4 GAMMA 1"/>
    <property type="match status" value="1"/>
</dbReference>
<feature type="region of interest" description="Disordered" evidence="7">
    <location>
        <begin position="137"/>
        <end position="275"/>
    </location>
</feature>
<dbReference type="FunFam" id="1.25.40.180:FF:000003">
    <property type="entry name" value="Putative eukaryotic translation initiation factor 4 gamma 1"/>
    <property type="match status" value="1"/>
</dbReference>
<feature type="compositionally biased region" description="Basic and acidic residues" evidence="7">
    <location>
        <begin position="513"/>
        <end position="547"/>
    </location>
</feature>
<feature type="compositionally biased region" description="Basic and acidic residues" evidence="7">
    <location>
        <begin position="462"/>
        <end position="484"/>
    </location>
</feature>
<evidence type="ECO:0000259" key="8">
    <source>
        <dbReference type="PROSITE" id="PS51363"/>
    </source>
</evidence>
<dbReference type="PROSITE" id="PS51366">
    <property type="entry name" value="MI"/>
    <property type="match status" value="1"/>
</dbReference>
<dbReference type="Gene3D" id="1.25.40.180">
    <property type="match status" value="3"/>
</dbReference>
<dbReference type="Proteomes" id="UP000265020">
    <property type="component" value="Unassembled WGS sequence"/>
</dbReference>
<accession>A0A3Q2CDR2</accession>
<feature type="compositionally biased region" description="Basic and acidic residues" evidence="7">
    <location>
        <begin position="424"/>
        <end position="435"/>
    </location>
</feature>
<dbReference type="Ensembl" id="ENSCVAT00000010719.1">
    <property type="protein sequence ID" value="ENSCVAP00000003027.1"/>
    <property type="gene ID" value="ENSCVAG00000004437.1"/>
</dbReference>
<keyword evidence="11" id="KW-1185">Reference proteome</keyword>
<evidence type="ECO:0000313" key="10">
    <source>
        <dbReference type="Ensembl" id="ENSCVAP00000003027.1"/>
    </source>
</evidence>
<dbReference type="CDD" id="cd11559">
    <property type="entry name" value="W2_eIF4G1_like"/>
    <property type="match status" value="1"/>
</dbReference>
<sequence length="1502" mass="166912">MNKPPQPISGPTSVPNPSPSPGLTQAAYGPGQPPSLVFAPTPQMNSAQQPRQGYYPSRAAMATSAPRVQTSSGPRPVAPPHVYQPSSQMMMIPPQQLQFAGSQNYFIPTGQVGLWHPLLAVTAGAYYPAQPQYSPSVQAPPVMINPQQQAPPPQQPPTQPQGPLKRERKQITIRDPNQGGRDITKEIMSGGRSATPATPPQPSASIESPPPSAPVNTEPVFEAKEEVNRQLTPPPAELDTVSVATTAATERLSPSPSIKERQSPPALPSAAATSSIAEAANAVSTNAGDTVDAPVKPSASLVAQEIPVKTEEPQAAPSEKEAEQEDPPIEVAAAPMETAKEVTPLEPSVEVPPPPTLPEPAAPETQSLVQSSEPEVTPVTLMEPPLFNGLPQESGELSEDVPESTPVAKAATPAQKEEEEETREEERPQKKKTEDAPPPSATCPEETTMQAATSVPKKKKNMKELNKKATGDILDAFKEPDAKPVPEPSVVQVSPPAPTEPPAEAVEETWEEKEDKQNAEPDKPKSTLEPAEEKYQFKENQWEPIDPEAKKRYDREFLLRFQFSSASMHKPEGLPVISDVVLDEVNKTPLRPIDPSRLMNTGPDFTPTFLGGLGSKSSSGSHRSQQGMRKEPKKIIIINSRSLTDNVQLNKAANAWKPSTLKSEDGKSEETDAEQKKTQEVFKRLRSILNKLTPQKFQELMKQVMDLTIDTEERLKGTIDLIFEKAISEPNFAVAYANMCRCLIGLRVPIPDKPGNFVNFRKILLNRCQKEFEKDQDDDEIFERKQKEMEASKNDEERETLRVALEESRDKARRRSLGNIKFIGELFKLKMLTEAIMHDCVVKLLKNHDEESLECLCRLLSTIGKDLDFEKAKPRMDQYFNQMDKIIKERKTSSRIRFMLQDVLDLRKNNWVPRRGDQGPKTIDQIHKEAEMEEHREQIKVQQQLLSRKESRGPHTPARGRVNQPQDEGWNTVPISKNRPIDITRLSKITKPGAMDFNNQRLAPDGKGMWGSWGKGSSGGSGAKPAGGDQDSGRPATSTLNRFSALQQSGSMSSTDTDRRVPQSRDRGSRDRGGHDRGSRDRGGRDQGSRDRGSRDQGGRDRGSRDQGSRDRGSRSQGSRETVKRENVPASLPKPSMTEEEVEKKSNAIIEEYLHINDIKEALQCVTELKSASLLYIFVRVGLESTLERSTIARERMGLLLHQLVEAGTMPVQQYYKGLLEILEVAEDMAIDIPHIWLYLAELITPMLHDGGIPMGELFTEISKPLVPLEKAGLLLAQILKLLCKGMTNDKVGALWKAAGLKWEDFLSKDEDVNKFVTDQKVEFTTLEEAESKKDGKNKVLSGEEISKELDRLLQDKANNQRIRDWIEANLDEQQVTSSHFLRALMTSVCQSAIICDNPYKVDDLQIKQRASLLQRYLCDEEKALQALYALQALMVHMEQPASLLLMFFNTLYDEDVIEEEVFYKWESSKDPAEQTGKGVALKSVTGFFTFLRNAEEESDKD</sequence>
<evidence type="ECO:0000313" key="11">
    <source>
        <dbReference type="Proteomes" id="UP000265020"/>
    </source>
</evidence>